<feature type="binding site" evidence="6">
    <location>
        <position position="85"/>
    </location>
    <ligand>
        <name>shikimate</name>
        <dbReference type="ChEBI" id="CHEBI:36208"/>
    </ligand>
</feature>
<dbReference type="InterPro" id="IPR011342">
    <property type="entry name" value="Shikimate_DH"/>
</dbReference>
<dbReference type="AlphaFoldDB" id="A0A520KWD2"/>
<feature type="binding site" evidence="6">
    <location>
        <position position="236"/>
    </location>
    <ligand>
        <name>shikimate</name>
        <dbReference type="ChEBI" id="CHEBI:36208"/>
    </ligand>
</feature>
<evidence type="ECO:0000259" key="8">
    <source>
        <dbReference type="Pfam" id="PF08501"/>
    </source>
</evidence>
<dbReference type="GO" id="GO:0004764">
    <property type="term" value="F:shikimate 3-dehydrogenase (NADP+) activity"/>
    <property type="evidence" value="ECO:0007669"/>
    <property type="project" value="UniProtKB-UniRule"/>
</dbReference>
<dbReference type="InterPro" id="IPR041121">
    <property type="entry name" value="SDH_C"/>
</dbReference>
<comment type="subunit">
    <text evidence="6">Homodimer.</text>
</comment>
<feature type="domain" description="Shikimate dehydrogenase substrate binding N-terminal" evidence="8">
    <location>
        <begin position="6"/>
        <end position="87"/>
    </location>
</feature>
<evidence type="ECO:0000259" key="9">
    <source>
        <dbReference type="Pfam" id="PF18317"/>
    </source>
</evidence>
<dbReference type="InterPro" id="IPR036291">
    <property type="entry name" value="NAD(P)-bd_dom_sf"/>
</dbReference>
<sequence length="265" mass="29096">MKLFGIIGNPVEHSLSPVMQNEAFKYLNIDARYLKFKVEEAKLGYAILGAESLGFSGLNVTVPYKEKALKYVEPDELAEEVGAVNTIYFKKRVKGFNTDAAGAKMALEGVTDIKGKRILILGAGGAAKAVSYELSRYSEILIANRTFNKGLKLANKIGGKAIRLDDIFREIKSVDILINATTVGLNEDRSLIYSKNLHKDMVVFDIVYSPLKTCLLKEAEKAGAKTIDGLKMLVHQGAASFEIWTGVKAPVKVMERAVRHAVERG</sequence>
<comment type="pathway">
    <text evidence="6">Metabolic intermediate biosynthesis; chorismate biosynthesis; chorismate from D-erythrose 4-phosphate and phosphoenolpyruvate: step 4/7.</text>
</comment>
<dbReference type="SUPFAM" id="SSF53223">
    <property type="entry name" value="Aminoacid dehydrogenase-like, N-terminal domain"/>
    <property type="match status" value="1"/>
</dbReference>
<feature type="domain" description="SDH C-terminal" evidence="9">
    <location>
        <begin position="229"/>
        <end position="259"/>
    </location>
</feature>
<dbReference type="GO" id="GO:0008652">
    <property type="term" value="P:amino acid biosynthetic process"/>
    <property type="evidence" value="ECO:0007669"/>
    <property type="project" value="UniProtKB-KW"/>
</dbReference>
<dbReference type="Pfam" id="PF18317">
    <property type="entry name" value="SDH_C"/>
    <property type="match status" value="1"/>
</dbReference>
<evidence type="ECO:0000313" key="10">
    <source>
        <dbReference type="EMBL" id="RZN69064.1"/>
    </source>
</evidence>
<dbReference type="Gene3D" id="3.40.50.10860">
    <property type="entry name" value="Leucine Dehydrogenase, chain A, domain 1"/>
    <property type="match status" value="1"/>
</dbReference>
<dbReference type="EC" id="1.1.1.25" evidence="1 6"/>
<feature type="binding site" evidence="6">
    <location>
        <begin position="14"/>
        <end position="16"/>
    </location>
    <ligand>
        <name>shikimate</name>
        <dbReference type="ChEBI" id="CHEBI:36208"/>
    </ligand>
</feature>
<dbReference type="SUPFAM" id="SSF51735">
    <property type="entry name" value="NAD(P)-binding Rossmann-fold domains"/>
    <property type="match status" value="1"/>
</dbReference>
<dbReference type="GO" id="GO:0009423">
    <property type="term" value="P:chorismate biosynthetic process"/>
    <property type="evidence" value="ECO:0007669"/>
    <property type="project" value="UniProtKB-UniRule"/>
</dbReference>
<keyword evidence="4 6" id="KW-0560">Oxidoreductase</keyword>
<dbReference type="InterPro" id="IPR006151">
    <property type="entry name" value="Shikm_DH/Glu-tRNA_Rdtase"/>
</dbReference>
<evidence type="ECO:0000313" key="11">
    <source>
        <dbReference type="Proteomes" id="UP000320766"/>
    </source>
</evidence>
<organism evidence="10 11">
    <name type="scientific">Candidatus Methanolliviera hydrocarbonicum</name>
    <dbReference type="NCBI Taxonomy" id="2491085"/>
    <lineage>
        <taxon>Archaea</taxon>
        <taxon>Methanobacteriati</taxon>
        <taxon>Methanobacteriota</taxon>
        <taxon>Candidatus Methanoliparia</taxon>
        <taxon>Candidatus Methanoliparales</taxon>
        <taxon>Candidatus Methanollivieraceae</taxon>
        <taxon>Candidatus Methanolliviera</taxon>
    </lineage>
</organism>
<proteinExistence type="inferred from homology"/>
<accession>A0A520KWD2</accession>
<feature type="binding site" evidence="6">
    <location>
        <begin position="144"/>
        <end position="149"/>
    </location>
    <ligand>
        <name>NADP(+)</name>
        <dbReference type="ChEBI" id="CHEBI:58349"/>
    </ligand>
</feature>
<protein>
    <recommendedName>
        <fullName evidence="1 6">Shikimate dehydrogenase (NADP(+))</fullName>
        <shortName evidence="6">SDH</shortName>
        <ecNumber evidence="1 6">1.1.1.25</ecNumber>
    </recommendedName>
</protein>
<dbReference type="Proteomes" id="UP000320766">
    <property type="component" value="Unassembled WGS sequence"/>
</dbReference>
<dbReference type="Pfam" id="PF01488">
    <property type="entry name" value="Shikimate_DH"/>
    <property type="match status" value="1"/>
</dbReference>
<feature type="domain" description="Quinate/shikimate 5-dehydrogenase/glutamyl-tRNA reductase" evidence="7">
    <location>
        <begin position="106"/>
        <end position="207"/>
    </location>
</feature>
<feature type="binding site" evidence="6">
    <location>
        <position position="99"/>
    </location>
    <ligand>
        <name>shikimate</name>
        <dbReference type="ChEBI" id="CHEBI:36208"/>
    </ligand>
</feature>
<dbReference type="InterPro" id="IPR022893">
    <property type="entry name" value="Shikimate_DH_fam"/>
</dbReference>
<feature type="binding site" evidence="6">
    <location>
        <position position="229"/>
    </location>
    <ligand>
        <name>NADP(+)</name>
        <dbReference type="ChEBI" id="CHEBI:58349"/>
    </ligand>
</feature>
<dbReference type="GO" id="GO:0050661">
    <property type="term" value="F:NADP binding"/>
    <property type="evidence" value="ECO:0007669"/>
    <property type="project" value="InterPro"/>
</dbReference>
<comment type="function">
    <text evidence="6">Involved in the biosynthesis of the chorismate, which leads to the biosynthesis of aromatic amino acids. Catalyzes the reversible NADPH linked reduction of 3-dehydroshikimate (DHSA) to yield shikimate (SA).</text>
</comment>
<dbReference type="Gene3D" id="3.40.50.720">
    <property type="entry name" value="NAD(P)-binding Rossmann-like Domain"/>
    <property type="match status" value="1"/>
</dbReference>
<comment type="caution">
    <text evidence="10">The sequence shown here is derived from an EMBL/GenBank/DDBJ whole genome shotgun (WGS) entry which is preliminary data.</text>
</comment>
<feature type="binding site" evidence="6">
    <location>
        <position position="76"/>
    </location>
    <ligand>
        <name>NADP(+)</name>
        <dbReference type="ChEBI" id="CHEBI:58349"/>
    </ligand>
</feature>
<evidence type="ECO:0000256" key="1">
    <source>
        <dbReference type="ARBA" id="ARBA00012962"/>
    </source>
</evidence>
<dbReference type="PANTHER" id="PTHR21089:SF1">
    <property type="entry name" value="BIFUNCTIONAL 3-DEHYDROQUINATE DEHYDRATASE_SHIKIMATE DEHYDROGENASE, CHLOROPLASTIC"/>
    <property type="match status" value="1"/>
</dbReference>
<evidence type="ECO:0000256" key="2">
    <source>
        <dbReference type="ARBA" id="ARBA00022605"/>
    </source>
</evidence>
<comment type="catalytic activity">
    <reaction evidence="6">
        <text>shikimate + NADP(+) = 3-dehydroshikimate + NADPH + H(+)</text>
        <dbReference type="Rhea" id="RHEA:17737"/>
        <dbReference type="ChEBI" id="CHEBI:15378"/>
        <dbReference type="ChEBI" id="CHEBI:16630"/>
        <dbReference type="ChEBI" id="CHEBI:36208"/>
        <dbReference type="ChEBI" id="CHEBI:57783"/>
        <dbReference type="ChEBI" id="CHEBI:58349"/>
        <dbReference type="EC" id="1.1.1.25"/>
    </reaction>
</comment>
<dbReference type="Pfam" id="PF08501">
    <property type="entry name" value="Shikimate_dh_N"/>
    <property type="match status" value="1"/>
</dbReference>
<gene>
    <name evidence="6" type="primary">aroE</name>
    <name evidence="10" type="ORF">EF807_04980</name>
</gene>
<feature type="active site" description="Proton acceptor" evidence="6">
    <location>
        <position position="65"/>
    </location>
</feature>
<dbReference type="UniPathway" id="UPA00053">
    <property type="reaction ID" value="UER00087"/>
</dbReference>
<evidence type="ECO:0000256" key="3">
    <source>
        <dbReference type="ARBA" id="ARBA00022857"/>
    </source>
</evidence>
<keyword evidence="3 6" id="KW-0521">NADP</keyword>
<feature type="binding site" evidence="6">
    <location>
        <position position="206"/>
    </location>
    <ligand>
        <name>NADP(+)</name>
        <dbReference type="ChEBI" id="CHEBI:58349"/>
    </ligand>
</feature>
<feature type="binding site" evidence="6">
    <location>
        <position position="61"/>
    </location>
    <ligand>
        <name>shikimate</name>
        <dbReference type="ChEBI" id="CHEBI:36208"/>
    </ligand>
</feature>
<dbReference type="InterPro" id="IPR046346">
    <property type="entry name" value="Aminoacid_DH-like_N_sf"/>
</dbReference>
<feature type="binding site" evidence="6">
    <location>
        <position position="208"/>
    </location>
    <ligand>
        <name>shikimate</name>
        <dbReference type="ChEBI" id="CHEBI:36208"/>
    </ligand>
</feature>
<evidence type="ECO:0000259" key="7">
    <source>
        <dbReference type="Pfam" id="PF01488"/>
    </source>
</evidence>
<keyword evidence="2 6" id="KW-0028">Amino-acid biosynthesis</keyword>
<dbReference type="GO" id="GO:0009073">
    <property type="term" value="P:aromatic amino acid family biosynthetic process"/>
    <property type="evidence" value="ECO:0007669"/>
    <property type="project" value="UniProtKB-KW"/>
</dbReference>
<reference evidence="10 11" key="1">
    <citation type="journal article" date="2019" name="Nat. Microbiol.">
        <title>Wide diversity of methane and short-chain alkane metabolisms in uncultured archaea.</title>
        <authorList>
            <person name="Borrel G."/>
            <person name="Adam P.S."/>
            <person name="McKay L.J."/>
            <person name="Chen L.X."/>
            <person name="Sierra-Garcia I.N."/>
            <person name="Sieber C.M."/>
            <person name="Letourneur Q."/>
            <person name="Ghozlane A."/>
            <person name="Andersen G.L."/>
            <person name="Li W.J."/>
            <person name="Hallam S.J."/>
            <person name="Muyzer G."/>
            <person name="de Oliveira V.M."/>
            <person name="Inskeep W.P."/>
            <person name="Banfield J.F."/>
            <person name="Gribaldo S."/>
        </authorList>
    </citation>
    <scope>NUCLEOTIDE SEQUENCE [LARGE SCALE GENOMIC DNA]</scope>
    <source>
        <strain evidence="10">NM1b</strain>
    </source>
</reference>
<comment type="similarity">
    <text evidence="6">Belongs to the shikimate dehydrogenase family.</text>
</comment>
<dbReference type="NCBIfam" id="NF001319">
    <property type="entry name" value="PRK00258.3-3"/>
    <property type="match status" value="1"/>
</dbReference>
<dbReference type="NCBIfam" id="TIGR00507">
    <property type="entry name" value="aroE"/>
    <property type="match status" value="1"/>
</dbReference>
<dbReference type="InterPro" id="IPR013708">
    <property type="entry name" value="Shikimate_DH-bd_N"/>
</dbReference>
<feature type="binding site" evidence="6">
    <location>
        <begin position="122"/>
        <end position="126"/>
    </location>
    <ligand>
        <name>NADP(+)</name>
        <dbReference type="ChEBI" id="CHEBI:58349"/>
    </ligand>
</feature>
<dbReference type="CDD" id="cd01065">
    <property type="entry name" value="NAD_bind_Shikimate_DH"/>
    <property type="match status" value="1"/>
</dbReference>
<dbReference type="HAMAP" id="MF_00222">
    <property type="entry name" value="Shikimate_DH_AroE"/>
    <property type="match status" value="1"/>
</dbReference>
<dbReference type="GO" id="GO:0019632">
    <property type="term" value="P:shikimate metabolic process"/>
    <property type="evidence" value="ECO:0007669"/>
    <property type="project" value="InterPro"/>
</dbReference>
<evidence type="ECO:0000256" key="6">
    <source>
        <dbReference type="HAMAP-Rule" id="MF_00222"/>
    </source>
</evidence>
<name>A0A520KWD2_9EURY</name>
<evidence type="ECO:0000256" key="4">
    <source>
        <dbReference type="ARBA" id="ARBA00023002"/>
    </source>
</evidence>
<evidence type="ECO:0000256" key="5">
    <source>
        <dbReference type="ARBA" id="ARBA00023141"/>
    </source>
</evidence>
<keyword evidence="5 6" id="KW-0057">Aromatic amino acid biosynthesis</keyword>
<dbReference type="PANTHER" id="PTHR21089">
    <property type="entry name" value="SHIKIMATE DEHYDROGENASE"/>
    <property type="match status" value="1"/>
</dbReference>
<dbReference type="EMBL" id="RXIL01000088">
    <property type="protein sequence ID" value="RZN69064.1"/>
    <property type="molecule type" value="Genomic_DNA"/>
</dbReference>